<organism evidence="1 2">
    <name type="scientific">Blautia hydrogenotrophica (strain DSM 10507 / JCM 14656 / S5a33)</name>
    <name type="common">Ruminococcus hydrogenotrophicus</name>
    <dbReference type="NCBI Taxonomy" id="476272"/>
    <lineage>
        <taxon>Bacteria</taxon>
        <taxon>Bacillati</taxon>
        <taxon>Bacillota</taxon>
        <taxon>Clostridia</taxon>
        <taxon>Lachnospirales</taxon>
        <taxon>Lachnospiraceae</taxon>
        <taxon>Blautia</taxon>
    </lineage>
</organism>
<dbReference type="Proteomes" id="UP000003100">
    <property type="component" value="Unassembled WGS sequence"/>
</dbReference>
<accession>C0CMH8</accession>
<dbReference type="AlphaFoldDB" id="C0CMH8"/>
<keyword evidence="2" id="KW-1185">Reference proteome</keyword>
<name>C0CMH8_BLAHS</name>
<comment type="caution">
    <text evidence="1">The sequence shown here is derived from an EMBL/GenBank/DDBJ whole genome shotgun (WGS) entry which is preliminary data.</text>
</comment>
<gene>
    <name evidence="1" type="ORF">RUMHYD_02063</name>
</gene>
<evidence type="ECO:0000313" key="1">
    <source>
        <dbReference type="EMBL" id="EEG49030.1"/>
    </source>
</evidence>
<dbReference type="HOGENOM" id="CLU_3040897_0_0_9"/>
<dbReference type="EMBL" id="ACBZ01000108">
    <property type="protein sequence ID" value="EEG49030.1"/>
    <property type="molecule type" value="Genomic_DNA"/>
</dbReference>
<evidence type="ECO:0000313" key="2">
    <source>
        <dbReference type="Proteomes" id="UP000003100"/>
    </source>
</evidence>
<protein>
    <submittedName>
        <fullName evidence="1">Uncharacterized protein</fullName>
    </submittedName>
</protein>
<dbReference type="PATRIC" id="fig|476272.21.peg.1492"/>
<reference evidence="1 2" key="1">
    <citation type="submission" date="2009-01" db="EMBL/GenBank/DDBJ databases">
        <authorList>
            <person name="Fulton L."/>
            <person name="Clifton S."/>
            <person name="Fulton B."/>
            <person name="Xu J."/>
            <person name="Minx P."/>
            <person name="Pepin K.H."/>
            <person name="Johnson M."/>
            <person name="Bhonagiri V."/>
            <person name="Nash W.E."/>
            <person name="Mardis E.R."/>
            <person name="Wilson R.K."/>
        </authorList>
    </citation>
    <scope>NUCLEOTIDE SEQUENCE [LARGE SCALE GENOMIC DNA]</scope>
    <source>
        <strain evidence="2">DSM 10507 / JCM 14656 / S5a33</strain>
    </source>
</reference>
<sequence>MSESNKRKAEIPWKIKGFSFFLRYLPVGKKGTKIPFLSCYRKDLVTLKRENPFL</sequence>
<proteinExistence type="predicted"/>
<reference evidence="1 2" key="2">
    <citation type="submission" date="2009-02" db="EMBL/GenBank/DDBJ databases">
        <title>Draft genome sequence of Blautia hydrogenotrophica DSM 10507 (Ruminococcus hydrogenotrophicus DSM 10507).</title>
        <authorList>
            <person name="Sudarsanam P."/>
            <person name="Ley R."/>
            <person name="Guruge J."/>
            <person name="Turnbaugh P.J."/>
            <person name="Mahowald M."/>
            <person name="Liep D."/>
            <person name="Gordon J."/>
        </authorList>
    </citation>
    <scope>NUCLEOTIDE SEQUENCE [LARGE SCALE GENOMIC DNA]</scope>
    <source>
        <strain evidence="2">DSM 10507 / JCM 14656 / S5a33</strain>
    </source>
</reference>